<accession>A0A1X0NU21</accession>
<gene>
    <name evidence="3" type="ORF">TM35_000182520</name>
</gene>
<dbReference type="Proteomes" id="UP000192257">
    <property type="component" value="Unassembled WGS sequence"/>
</dbReference>
<dbReference type="OrthoDB" id="10530140at2759"/>
<keyword evidence="4" id="KW-1185">Reference proteome</keyword>
<feature type="compositionally biased region" description="Basic and acidic residues" evidence="2">
    <location>
        <begin position="65"/>
        <end position="82"/>
    </location>
</feature>
<comment type="caution">
    <text evidence="3">The sequence shown here is derived from an EMBL/GenBank/DDBJ whole genome shotgun (WGS) entry which is preliminary data.</text>
</comment>
<evidence type="ECO:0000256" key="2">
    <source>
        <dbReference type="SAM" id="MobiDB-lite"/>
    </source>
</evidence>
<feature type="region of interest" description="Disordered" evidence="2">
    <location>
        <begin position="65"/>
        <end position="84"/>
    </location>
</feature>
<name>A0A1X0NU21_9TRYP</name>
<feature type="coiled-coil region" evidence="1">
    <location>
        <begin position="4"/>
        <end position="41"/>
    </location>
</feature>
<proteinExistence type="predicted"/>
<organism evidence="3 4">
    <name type="scientific">Trypanosoma theileri</name>
    <dbReference type="NCBI Taxonomy" id="67003"/>
    <lineage>
        <taxon>Eukaryota</taxon>
        <taxon>Discoba</taxon>
        <taxon>Euglenozoa</taxon>
        <taxon>Kinetoplastea</taxon>
        <taxon>Metakinetoplastina</taxon>
        <taxon>Trypanosomatida</taxon>
        <taxon>Trypanosomatidae</taxon>
        <taxon>Trypanosoma</taxon>
    </lineage>
</organism>
<dbReference type="EMBL" id="NBCO01000018">
    <property type="protein sequence ID" value="ORC88195.1"/>
    <property type="molecule type" value="Genomic_DNA"/>
</dbReference>
<dbReference type="RefSeq" id="XP_028882261.1">
    <property type="nucleotide sequence ID" value="XM_029026565.1"/>
</dbReference>
<sequence>MMSIEELRREVEEQESLVEDLRRAKAQREDLLKQLRELVQCAEPKLFAELNDDVRDILSVLTEKRQNDHSSNKDSTNSDDHINNSPELLLFSKEMEERIMQEEEPSFSDPPIFSTEHDSEGKGRRKKKKNKKKNRKKKENEKEKEMEIKKVQYVDPCRTVFSARELSAREALLAAVDAIQIECKTSLVENNGDKANEKIPIWLDGENVPPQKLDNNEKGNDNEDPYYSDDFE</sequence>
<feature type="region of interest" description="Disordered" evidence="2">
    <location>
        <begin position="100"/>
        <end position="145"/>
    </location>
</feature>
<dbReference type="GeneID" id="39986345"/>
<feature type="region of interest" description="Disordered" evidence="2">
    <location>
        <begin position="200"/>
        <end position="232"/>
    </location>
</feature>
<keyword evidence="1" id="KW-0175">Coiled coil</keyword>
<evidence type="ECO:0000256" key="1">
    <source>
        <dbReference type="SAM" id="Coils"/>
    </source>
</evidence>
<protein>
    <submittedName>
        <fullName evidence="3">Uncharacterized protein</fullName>
    </submittedName>
</protein>
<dbReference type="VEuPathDB" id="TriTrypDB:TM35_000182520"/>
<evidence type="ECO:0000313" key="4">
    <source>
        <dbReference type="Proteomes" id="UP000192257"/>
    </source>
</evidence>
<feature type="compositionally biased region" description="Basic residues" evidence="2">
    <location>
        <begin position="123"/>
        <end position="137"/>
    </location>
</feature>
<reference evidence="3 4" key="1">
    <citation type="submission" date="2017-03" db="EMBL/GenBank/DDBJ databases">
        <title>An alternative strategy for trypanosome survival in the mammalian bloodstream revealed through genome and transcriptome analysis of the ubiquitous bovine parasite Trypanosoma (Megatrypanum) theileri.</title>
        <authorList>
            <person name="Kelly S."/>
            <person name="Ivens A."/>
            <person name="Mott A."/>
            <person name="O'Neill E."/>
            <person name="Emms D."/>
            <person name="Macleod O."/>
            <person name="Voorheis P."/>
            <person name="Matthews J."/>
            <person name="Matthews K."/>
            <person name="Carrington M."/>
        </authorList>
    </citation>
    <scope>NUCLEOTIDE SEQUENCE [LARGE SCALE GENOMIC DNA]</scope>
    <source>
        <strain evidence="3">Edinburgh</strain>
    </source>
</reference>
<dbReference type="AlphaFoldDB" id="A0A1X0NU21"/>
<feature type="compositionally biased region" description="Acidic residues" evidence="2">
    <location>
        <begin position="222"/>
        <end position="232"/>
    </location>
</feature>
<evidence type="ECO:0000313" key="3">
    <source>
        <dbReference type="EMBL" id="ORC88195.1"/>
    </source>
</evidence>